<name>A0AAN8WWY6_HALRR</name>
<keyword evidence="4" id="KW-1185">Reference proteome</keyword>
<dbReference type="EMBL" id="JAXCGZ010015610">
    <property type="protein sequence ID" value="KAK7070008.1"/>
    <property type="molecule type" value="Genomic_DNA"/>
</dbReference>
<evidence type="ECO:0000313" key="3">
    <source>
        <dbReference type="EMBL" id="KAK7070008.1"/>
    </source>
</evidence>
<proteinExistence type="predicted"/>
<keyword evidence="2" id="KW-0732">Signal</keyword>
<evidence type="ECO:0000313" key="4">
    <source>
        <dbReference type="Proteomes" id="UP001381693"/>
    </source>
</evidence>
<comment type="caution">
    <text evidence="3">The sequence shown here is derived from an EMBL/GenBank/DDBJ whole genome shotgun (WGS) entry which is preliminary data.</text>
</comment>
<sequence length="78" mass="8215">MLHTRILRNISVVFSLIGFFLPDPSAADVSRWLRTGSSGPPAGCDGRTAVGTPWGGGARRRPGWMWLTGAGAALVPPI</sequence>
<feature type="chain" id="PRO_5043048191" description="Secreted protein" evidence="2">
    <location>
        <begin position="28"/>
        <end position="78"/>
    </location>
</feature>
<evidence type="ECO:0000256" key="2">
    <source>
        <dbReference type="SAM" id="SignalP"/>
    </source>
</evidence>
<gene>
    <name evidence="3" type="ORF">SK128_004961</name>
</gene>
<organism evidence="3 4">
    <name type="scientific">Halocaridina rubra</name>
    <name type="common">Hawaiian red shrimp</name>
    <dbReference type="NCBI Taxonomy" id="373956"/>
    <lineage>
        <taxon>Eukaryota</taxon>
        <taxon>Metazoa</taxon>
        <taxon>Ecdysozoa</taxon>
        <taxon>Arthropoda</taxon>
        <taxon>Crustacea</taxon>
        <taxon>Multicrustacea</taxon>
        <taxon>Malacostraca</taxon>
        <taxon>Eumalacostraca</taxon>
        <taxon>Eucarida</taxon>
        <taxon>Decapoda</taxon>
        <taxon>Pleocyemata</taxon>
        <taxon>Caridea</taxon>
        <taxon>Atyoidea</taxon>
        <taxon>Atyidae</taxon>
        <taxon>Halocaridina</taxon>
    </lineage>
</organism>
<dbReference type="AlphaFoldDB" id="A0AAN8WWY6"/>
<evidence type="ECO:0000256" key="1">
    <source>
        <dbReference type="SAM" id="MobiDB-lite"/>
    </source>
</evidence>
<feature type="signal peptide" evidence="2">
    <location>
        <begin position="1"/>
        <end position="27"/>
    </location>
</feature>
<feature type="region of interest" description="Disordered" evidence="1">
    <location>
        <begin position="37"/>
        <end position="57"/>
    </location>
</feature>
<accession>A0AAN8WWY6</accession>
<evidence type="ECO:0008006" key="5">
    <source>
        <dbReference type="Google" id="ProtNLM"/>
    </source>
</evidence>
<protein>
    <recommendedName>
        <fullName evidence="5">Secreted protein</fullName>
    </recommendedName>
</protein>
<dbReference type="Proteomes" id="UP001381693">
    <property type="component" value="Unassembled WGS sequence"/>
</dbReference>
<reference evidence="3 4" key="1">
    <citation type="submission" date="2023-11" db="EMBL/GenBank/DDBJ databases">
        <title>Halocaridina rubra genome assembly.</title>
        <authorList>
            <person name="Smith C."/>
        </authorList>
    </citation>
    <scope>NUCLEOTIDE SEQUENCE [LARGE SCALE GENOMIC DNA]</scope>
    <source>
        <strain evidence="3">EP-1</strain>
        <tissue evidence="3">Whole</tissue>
    </source>
</reference>